<dbReference type="InterPro" id="IPR037171">
    <property type="entry name" value="NagB/RpiA_transferase-like"/>
</dbReference>
<dbReference type="Gene3D" id="3.40.50.10420">
    <property type="entry name" value="NagB/RpiA/CoA transferase-like"/>
    <property type="match status" value="1"/>
</dbReference>
<evidence type="ECO:0000313" key="2">
    <source>
        <dbReference type="Proteomes" id="UP000584374"/>
    </source>
</evidence>
<dbReference type="EMBL" id="JACHIW010000002">
    <property type="protein sequence ID" value="MBB5159686.1"/>
    <property type="molecule type" value="Genomic_DNA"/>
</dbReference>
<dbReference type="GO" id="GO:0030272">
    <property type="term" value="F:5-formyltetrahydrofolate cyclo-ligase activity"/>
    <property type="evidence" value="ECO:0007669"/>
    <property type="project" value="UniProtKB-EC"/>
</dbReference>
<sequence length="239" mass="26022">MNVDQAKQAIRERVWALLESGLAAPAGVHGRIPSFFGADRAAERLAELPEWQAAKVVKAVPDKAQQPVRARALREGKLVYMAVPKLAEPKPFSLLAPAELSVPADEAASKNVAAKIGRKVDVDEMKPVDLIVCGSVAVNRRGVRLGKGAGYSDIEVALLQEAGLIGPETTIVTTVHPLQVIEDELPETDHDFSVDVIVTPDFVIRCPDPRRPQGLLWDDLPPEKIARIPVLEARHKNIR</sequence>
<dbReference type="PANTHER" id="PTHR13017">
    <property type="entry name" value="5-FORMYLTETRAHYDROFOLATE CYCLO-LIGASE-RELATED"/>
    <property type="match status" value="1"/>
</dbReference>
<comment type="caution">
    <text evidence="1">The sequence shown here is derived from an EMBL/GenBank/DDBJ whole genome shotgun (WGS) entry which is preliminary data.</text>
</comment>
<dbReference type="EC" id="6.3.3.2" evidence="1"/>
<gene>
    <name evidence="1" type="ORF">BJ970_007285</name>
</gene>
<dbReference type="GO" id="GO:0005737">
    <property type="term" value="C:cytoplasm"/>
    <property type="evidence" value="ECO:0007669"/>
    <property type="project" value="TreeGrafter"/>
</dbReference>
<dbReference type="Pfam" id="PF01812">
    <property type="entry name" value="5-FTHF_cyc-lig"/>
    <property type="match status" value="1"/>
</dbReference>
<keyword evidence="2" id="KW-1185">Reference proteome</keyword>
<organism evidence="1 2">
    <name type="scientific">Saccharopolyspora phatthalungensis</name>
    <dbReference type="NCBI Taxonomy" id="664693"/>
    <lineage>
        <taxon>Bacteria</taxon>
        <taxon>Bacillati</taxon>
        <taxon>Actinomycetota</taxon>
        <taxon>Actinomycetes</taxon>
        <taxon>Pseudonocardiales</taxon>
        <taxon>Pseudonocardiaceae</taxon>
        <taxon>Saccharopolyspora</taxon>
    </lineage>
</organism>
<proteinExistence type="predicted"/>
<reference evidence="1 2" key="1">
    <citation type="submission" date="2020-08" db="EMBL/GenBank/DDBJ databases">
        <title>Sequencing the genomes of 1000 actinobacteria strains.</title>
        <authorList>
            <person name="Klenk H.-P."/>
        </authorList>
    </citation>
    <scope>NUCLEOTIDE SEQUENCE [LARGE SCALE GENOMIC DNA]</scope>
    <source>
        <strain evidence="1 2">DSM 45584</strain>
    </source>
</reference>
<evidence type="ECO:0000313" key="1">
    <source>
        <dbReference type="EMBL" id="MBB5159686.1"/>
    </source>
</evidence>
<accession>A0A840QGR4</accession>
<dbReference type="InterPro" id="IPR002698">
    <property type="entry name" value="FTHF_cligase"/>
</dbReference>
<dbReference type="Proteomes" id="UP000584374">
    <property type="component" value="Unassembled WGS sequence"/>
</dbReference>
<keyword evidence="1" id="KW-0436">Ligase</keyword>
<name>A0A840QGR4_9PSEU</name>
<dbReference type="InterPro" id="IPR024185">
    <property type="entry name" value="FTHF_cligase-like_sf"/>
</dbReference>
<dbReference type="AlphaFoldDB" id="A0A840QGR4"/>
<dbReference type="SUPFAM" id="SSF100950">
    <property type="entry name" value="NagB/RpiA/CoA transferase-like"/>
    <property type="match status" value="1"/>
</dbReference>
<dbReference type="RefSeq" id="WP_184732207.1">
    <property type="nucleotide sequence ID" value="NZ_JACHIW010000002.1"/>
</dbReference>
<dbReference type="PANTHER" id="PTHR13017:SF0">
    <property type="entry name" value="METHENYLTETRAHYDROFOLATE SYNTHASE DOMAIN-CONTAINING PROTEIN"/>
    <property type="match status" value="1"/>
</dbReference>
<protein>
    <submittedName>
        <fullName evidence="1">5-formyltetrahydrofolate cyclo-ligase</fullName>
        <ecNumber evidence="1">6.3.3.2</ecNumber>
    </submittedName>
</protein>